<dbReference type="EMBL" id="JBBPBN010000048">
    <property type="protein sequence ID" value="KAK8994113.1"/>
    <property type="molecule type" value="Genomic_DNA"/>
</dbReference>
<protein>
    <submittedName>
        <fullName evidence="1">Uncharacterized protein</fullName>
    </submittedName>
</protein>
<organism evidence="1 2">
    <name type="scientific">Hibiscus sabdariffa</name>
    <name type="common">roselle</name>
    <dbReference type="NCBI Taxonomy" id="183260"/>
    <lineage>
        <taxon>Eukaryota</taxon>
        <taxon>Viridiplantae</taxon>
        <taxon>Streptophyta</taxon>
        <taxon>Embryophyta</taxon>
        <taxon>Tracheophyta</taxon>
        <taxon>Spermatophyta</taxon>
        <taxon>Magnoliopsida</taxon>
        <taxon>eudicotyledons</taxon>
        <taxon>Gunneridae</taxon>
        <taxon>Pentapetalae</taxon>
        <taxon>rosids</taxon>
        <taxon>malvids</taxon>
        <taxon>Malvales</taxon>
        <taxon>Malvaceae</taxon>
        <taxon>Malvoideae</taxon>
        <taxon>Hibiscus</taxon>
    </lineage>
</organism>
<keyword evidence="2" id="KW-1185">Reference proteome</keyword>
<proteinExistence type="predicted"/>
<reference evidence="1 2" key="1">
    <citation type="journal article" date="2024" name="G3 (Bethesda)">
        <title>Genome assembly of Hibiscus sabdariffa L. provides insights into metabolisms of medicinal natural products.</title>
        <authorList>
            <person name="Kim T."/>
        </authorList>
    </citation>
    <scope>NUCLEOTIDE SEQUENCE [LARGE SCALE GENOMIC DNA]</scope>
    <source>
        <strain evidence="1">TK-2024</strain>
        <tissue evidence="1">Old leaves</tissue>
    </source>
</reference>
<accession>A0ABR2Q0G3</accession>
<sequence length="151" mass="17182">MDQESGHAVTLEVNTDILDNEKNKGIEAWENLDKASDQVESDGLATEIQNKFDNRVVDDVRYMGLDSLQTVKNVHVLTKPRSEKLNWETKVDNLNGGFFSKGYCSNSKMTLKTFNLNEGEEVSEFFPELEKRKLKGRSSEKQSGVRLFQTC</sequence>
<evidence type="ECO:0000313" key="1">
    <source>
        <dbReference type="EMBL" id="KAK8994113.1"/>
    </source>
</evidence>
<gene>
    <name evidence="1" type="ORF">V6N11_008319</name>
</gene>
<evidence type="ECO:0000313" key="2">
    <source>
        <dbReference type="Proteomes" id="UP001396334"/>
    </source>
</evidence>
<dbReference type="Proteomes" id="UP001396334">
    <property type="component" value="Unassembled WGS sequence"/>
</dbReference>
<comment type="caution">
    <text evidence="1">The sequence shown here is derived from an EMBL/GenBank/DDBJ whole genome shotgun (WGS) entry which is preliminary data.</text>
</comment>
<name>A0ABR2Q0G3_9ROSI</name>